<dbReference type="InParanoid" id="A2E186"/>
<keyword evidence="2" id="KW-1185">Reference proteome</keyword>
<evidence type="ECO:0000313" key="1">
    <source>
        <dbReference type="EMBL" id="EAY13587.1"/>
    </source>
</evidence>
<reference evidence="1" key="1">
    <citation type="submission" date="2006-10" db="EMBL/GenBank/DDBJ databases">
        <authorList>
            <person name="Amadeo P."/>
            <person name="Zhao Q."/>
            <person name="Wortman J."/>
            <person name="Fraser-Liggett C."/>
            <person name="Carlton J."/>
        </authorList>
    </citation>
    <scope>NUCLEOTIDE SEQUENCE</scope>
    <source>
        <strain evidence="1">G3</strain>
    </source>
</reference>
<dbReference type="RefSeq" id="XP_001325810.1">
    <property type="nucleotide sequence ID" value="XM_001325775.1"/>
</dbReference>
<name>A2E186_TRIV3</name>
<dbReference type="KEGG" id="tva:4771566"/>
<reference evidence="1" key="2">
    <citation type="journal article" date="2007" name="Science">
        <title>Draft genome sequence of the sexually transmitted pathogen Trichomonas vaginalis.</title>
        <authorList>
            <person name="Carlton J.M."/>
            <person name="Hirt R.P."/>
            <person name="Silva J.C."/>
            <person name="Delcher A.L."/>
            <person name="Schatz M."/>
            <person name="Zhao Q."/>
            <person name="Wortman J.R."/>
            <person name="Bidwell S.L."/>
            <person name="Alsmark U.C.M."/>
            <person name="Besteiro S."/>
            <person name="Sicheritz-Ponten T."/>
            <person name="Noel C.J."/>
            <person name="Dacks J.B."/>
            <person name="Foster P.G."/>
            <person name="Simillion C."/>
            <person name="Van de Peer Y."/>
            <person name="Miranda-Saavedra D."/>
            <person name="Barton G.J."/>
            <person name="Westrop G.D."/>
            <person name="Mueller S."/>
            <person name="Dessi D."/>
            <person name="Fiori P.L."/>
            <person name="Ren Q."/>
            <person name="Paulsen I."/>
            <person name="Zhang H."/>
            <person name="Bastida-Corcuera F.D."/>
            <person name="Simoes-Barbosa A."/>
            <person name="Brown M.T."/>
            <person name="Hayes R.D."/>
            <person name="Mukherjee M."/>
            <person name="Okumura C.Y."/>
            <person name="Schneider R."/>
            <person name="Smith A.J."/>
            <person name="Vanacova S."/>
            <person name="Villalvazo M."/>
            <person name="Haas B.J."/>
            <person name="Pertea M."/>
            <person name="Feldblyum T.V."/>
            <person name="Utterback T.R."/>
            <person name="Shu C.L."/>
            <person name="Osoegawa K."/>
            <person name="de Jong P.J."/>
            <person name="Hrdy I."/>
            <person name="Horvathova L."/>
            <person name="Zubacova Z."/>
            <person name="Dolezal P."/>
            <person name="Malik S.B."/>
            <person name="Logsdon J.M. Jr."/>
            <person name="Henze K."/>
            <person name="Gupta A."/>
            <person name="Wang C.C."/>
            <person name="Dunne R.L."/>
            <person name="Upcroft J.A."/>
            <person name="Upcroft P."/>
            <person name="White O."/>
            <person name="Salzberg S.L."/>
            <person name="Tang P."/>
            <person name="Chiu C.-H."/>
            <person name="Lee Y.-S."/>
            <person name="Embley T.M."/>
            <person name="Coombs G.H."/>
            <person name="Mottram J.C."/>
            <person name="Tachezy J."/>
            <person name="Fraser-Liggett C.M."/>
            <person name="Johnson P.J."/>
        </authorList>
    </citation>
    <scope>NUCLEOTIDE SEQUENCE [LARGE SCALE GENOMIC DNA]</scope>
    <source>
        <strain evidence="1">G3</strain>
    </source>
</reference>
<proteinExistence type="predicted"/>
<gene>
    <name evidence="1" type="ORF">TVAG_389840</name>
</gene>
<dbReference type="SMR" id="A2E186"/>
<evidence type="ECO:0000313" key="2">
    <source>
        <dbReference type="Proteomes" id="UP000001542"/>
    </source>
</evidence>
<dbReference type="AlphaFoldDB" id="A2E186"/>
<accession>A2E186</accession>
<dbReference type="Proteomes" id="UP000001542">
    <property type="component" value="Unassembled WGS sequence"/>
</dbReference>
<sequence>MNNSKETFELLISHGANIEMEDINSIVHILTTDRIF</sequence>
<evidence type="ECO:0008006" key="3">
    <source>
        <dbReference type="Google" id="ProtNLM"/>
    </source>
</evidence>
<dbReference type="VEuPathDB" id="TrichDB:TVAGG3_0939200"/>
<protein>
    <recommendedName>
        <fullName evidence="3">Ankyrin repeat protein</fullName>
    </recommendedName>
</protein>
<dbReference type="EMBL" id="DS113283">
    <property type="protein sequence ID" value="EAY13587.1"/>
    <property type="molecule type" value="Genomic_DNA"/>
</dbReference>
<organism evidence="1 2">
    <name type="scientific">Trichomonas vaginalis (strain ATCC PRA-98 / G3)</name>
    <dbReference type="NCBI Taxonomy" id="412133"/>
    <lineage>
        <taxon>Eukaryota</taxon>
        <taxon>Metamonada</taxon>
        <taxon>Parabasalia</taxon>
        <taxon>Trichomonadida</taxon>
        <taxon>Trichomonadidae</taxon>
        <taxon>Trichomonas</taxon>
    </lineage>
</organism>